<dbReference type="EMBL" id="LAZR01042259">
    <property type="protein sequence ID" value="KKL09963.1"/>
    <property type="molecule type" value="Genomic_DNA"/>
</dbReference>
<keyword evidence="1" id="KW-0472">Membrane</keyword>
<keyword evidence="1" id="KW-0812">Transmembrane</keyword>
<proteinExistence type="predicted"/>
<comment type="caution">
    <text evidence="2">The sequence shown here is derived from an EMBL/GenBank/DDBJ whole genome shotgun (WGS) entry which is preliminary data.</text>
</comment>
<sequence length="105" mass="11923">MSRRNFIPGLSKKQSYYVTTGGAIAIGIILYLALRGSGQPKLKQIYDYDEDLHCTECGEDEASIVHDDPENEEYHEFQEAATDDLDDWLNEQQDNLLNLIGEMPV</sequence>
<evidence type="ECO:0000256" key="1">
    <source>
        <dbReference type="SAM" id="Phobius"/>
    </source>
</evidence>
<protein>
    <submittedName>
        <fullName evidence="2">Uncharacterized protein</fullName>
    </submittedName>
</protein>
<gene>
    <name evidence="2" type="ORF">LCGC14_2560640</name>
</gene>
<evidence type="ECO:0000313" key="2">
    <source>
        <dbReference type="EMBL" id="KKL09963.1"/>
    </source>
</evidence>
<organism evidence="2">
    <name type="scientific">marine sediment metagenome</name>
    <dbReference type="NCBI Taxonomy" id="412755"/>
    <lineage>
        <taxon>unclassified sequences</taxon>
        <taxon>metagenomes</taxon>
        <taxon>ecological metagenomes</taxon>
    </lineage>
</organism>
<reference evidence="2" key="1">
    <citation type="journal article" date="2015" name="Nature">
        <title>Complex archaea that bridge the gap between prokaryotes and eukaryotes.</title>
        <authorList>
            <person name="Spang A."/>
            <person name="Saw J.H."/>
            <person name="Jorgensen S.L."/>
            <person name="Zaremba-Niedzwiedzka K."/>
            <person name="Martijn J."/>
            <person name="Lind A.E."/>
            <person name="van Eijk R."/>
            <person name="Schleper C."/>
            <person name="Guy L."/>
            <person name="Ettema T.J."/>
        </authorList>
    </citation>
    <scope>NUCLEOTIDE SEQUENCE</scope>
</reference>
<accession>A0A0F9DD94</accession>
<keyword evidence="1" id="KW-1133">Transmembrane helix</keyword>
<dbReference type="AlphaFoldDB" id="A0A0F9DD94"/>
<feature type="transmembrane region" description="Helical" evidence="1">
    <location>
        <begin position="15"/>
        <end position="34"/>
    </location>
</feature>
<name>A0A0F9DD94_9ZZZZ</name>